<dbReference type="RefSeq" id="WP_317488646.1">
    <property type="nucleotide sequence ID" value="NZ_CP136051.1"/>
</dbReference>
<evidence type="ECO:0000313" key="7">
    <source>
        <dbReference type="Proteomes" id="UP001302349"/>
    </source>
</evidence>
<keyword evidence="7" id="KW-1185">Reference proteome</keyword>
<organism evidence="6 7">
    <name type="scientific">Imperialibacter roseus</name>
    <dbReference type="NCBI Taxonomy" id="1324217"/>
    <lineage>
        <taxon>Bacteria</taxon>
        <taxon>Pseudomonadati</taxon>
        <taxon>Bacteroidota</taxon>
        <taxon>Cytophagia</taxon>
        <taxon>Cytophagales</taxon>
        <taxon>Flammeovirgaceae</taxon>
        <taxon>Imperialibacter</taxon>
    </lineage>
</organism>
<evidence type="ECO:0000256" key="5">
    <source>
        <dbReference type="SAM" id="Phobius"/>
    </source>
</evidence>
<keyword evidence="2 5" id="KW-0812">Transmembrane</keyword>
<feature type="transmembrane region" description="Helical" evidence="5">
    <location>
        <begin position="44"/>
        <end position="69"/>
    </location>
</feature>
<evidence type="ECO:0000256" key="4">
    <source>
        <dbReference type="ARBA" id="ARBA00023136"/>
    </source>
</evidence>
<comment type="subcellular location">
    <subcellularLocation>
        <location evidence="1">Membrane</location>
        <topology evidence="1">Multi-pass membrane protein</topology>
    </subcellularLocation>
</comment>
<evidence type="ECO:0000256" key="2">
    <source>
        <dbReference type="ARBA" id="ARBA00022692"/>
    </source>
</evidence>
<evidence type="ECO:0000313" key="6">
    <source>
        <dbReference type="EMBL" id="WOK05900.1"/>
    </source>
</evidence>
<sequence length="344" mass="37583">MSSFSKEIKLIAVWLSAIIVFLTALFLINQVYQIYHLALGVNEAFGRVVLVTLTAISAGILLVPVFLFLRLPQTLTPPQAEEQIPSHKRRVFRRLRKNKLLIAGGLVPASEDQLEASLTRLNEEADKIIKQTALSVFLTTSISQNGRLDAFTILFTHTRMVWKICHLYHQRPGLRDLAHLYANIGATTFLVSEIEDLDISLQLESLLSGVTKSTSFSSIPVVGPTATLVMDSLFEGSTNAFLTLRVGIIARQYCSCVTTWDSKKARKSATLEAGKMLSQIVTQGSTKVVGGILKAAKNAGFQSIKSGGQAIVKAGAKITEGVSSAARKVNPFGKRKLEAREKDQ</sequence>
<dbReference type="Proteomes" id="UP001302349">
    <property type="component" value="Chromosome"/>
</dbReference>
<dbReference type="EMBL" id="CP136051">
    <property type="protein sequence ID" value="WOK05900.1"/>
    <property type="molecule type" value="Genomic_DNA"/>
</dbReference>
<keyword evidence="3 5" id="KW-1133">Transmembrane helix</keyword>
<keyword evidence="4 5" id="KW-0472">Membrane</keyword>
<name>A0ABZ0INI4_9BACT</name>
<protein>
    <submittedName>
        <fullName evidence="6">DUF697 domain-containing protein</fullName>
    </submittedName>
</protein>
<gene>
    <name evidence="6" type="ORF">RT717_22755</name>
</gene>
<accession>A0ABZ0INI4</accession>
<proteinExistence type="predicted"/>
<reference evidence="6 7" key="1">
    <citation type="journal article" date="2023" name="Microbiol. Resour. Announc.">
        <title>Complete Genome Sequence of Imperialibacter roseus strain P4T.</title>
        <authorList>
            <person name="Tizabi D.R."/>
            <person name="Bachvaroff T."/>
            <person name="Hill R.T."/>
        </authorList>
    </citation>
    <scope>NUCLEOTIDE SEQUENCE [LARGE SCALE GENOMIC DNA]</scope>
    <source>
        <strain evidence="6 7">P4T</strain>
    </source>
</reference>
<evidence type="ECO:0000256" key="1">
    <source>
        <dbReference type="ARBA" id="ARBA00004141"/>
    </source>
</evidence>
<feature type="transmembrane region" description="Helical" evidence="5">
    <location>
        <begin position="12"/>
        <end position="32"/>
    </location>
</feature>
<dbReference type="InterPro" id="IPR021147">
    <property type="entry name" value="DUF697"/>
</dbReference>
<evidence type="ECO:0000256" key="3">
    <source>
        <dbReference type="ARBA" id="ARBA00022989"/>
    </source>
</evidence>
<dbReference type="Pfam" id="PF05128">
    <property type="entry name" value="DUF697"/>
    <property type="match status" value="1"/>
</dbReference>